<dbReference type="Proteomes" id="UP000231057">
    <property type="component" value="Chromosome"/>
</dbReference>
<reference evidence="3 4" key="1">
    <citation type="submission" date="2016-11" db="EMBL/GenBank/DDBJ databases">
        <title>Complete genome sequence of thermophilic cyanobacteria strain Synechococcus sp. PCC6715.</title>
        <authorList>
            <person name="Tang J."/>
            <person name="Daroch M."/>
            <person name="Liang Y."/>
            <person name="Jiang D."/>
            <person name="Shah M."/>
        </authorList>
    </citation>
    <scope>NUCLEOTIDE SEQUENCE [LARGE SCALE GENOMIC DNA]</scope>
    <source>
        <strain evidence="3 4">PCC 6715</strain>
    </source>
</reference>
<sequence>MIRRPLWVRLLSFAVTLVLLWLPIGLSIFFLWGDGGTASFVNMGLLYLIFIALLRVWGQRVHQQRSPLGFYGLQGGWLFGRDALVGWLLAVGLVVLLFFVEGQLGWVQWHGTPDRFGLLLVEGLATGIGVGFAEELLFRGWLLQELELEYQPWFALGLNGLIFAVLHYLHPPEVIRATWPRFFGLVILGLSLGLGKWVFGRRLGFPMGFHGGLVWAYFGVKVGELVTYTGVAPEWLTGIGGNPIAGVMGVSLLGIVTLLLGYRAATAP</sequence>
<feature type="transmembrane region" description="Helical" evidence="1">
    <location>
        <begin position="150"/>
        <end position="170"/>
    </location>
</feature>
<keyword evidence="1" id="KW-0812">Transmembrane</keyword>
<keyword evidence="1" id="KW-1133">Transmembrane helix</keyword>
<dbReference type="GO" id="GO:0080120">
    <property type="term" value="P:CAAX-box protein maturation"/>
    <property type="evidence" value="ECO:0007669"/>
    <property type="project" value="UniProtKB-ARBA"/>
</dbReference>
<keyword evidence="4" id="KW-1185">Reference proteome</keyword>
<feature type="transmembrane region" description="Helical" evidence="1">
    <location>
        <begin position="119"/>
        <end position="138"/>
    </location>
</feature>
<dbReference type="KEGG" id="slw:BRW62_03380"/>
<dbReference type="GO" id="GO:0004175">
    <property type="term" value="F:endopeptidase activity"/>
    <property type="evidence" value="ECO:0007669"/>
    <property type="project" value="UniProtKB-ARBA"/>
</dbReference>
<dbReference type="InterPro" id="IPR003675">
    <property type="entry name" value="Rce1/LyrA-like_dom"/>
</dbReference>
<keyword evidence="1" id="KW-0472">Membrane</keyword>
<dbReference type="EMBL" id="CP018092">
    <property type="protein sequence ID" value="ATS17944.1"/>
    <property type="molecule type" value="Genomic_DNA"/>
</dbReference>
<feature type="transmembrane region" description="Helical" evidence="1">
    <location>
        <begin position="211"/>
        <end position="231"/>
    </location>
</feature>
<evidence type="ECO:0000313" key="3">
    <source>
        <dbReference type="EMBL" id="ATS17944.1"/>
    </source>
</evidence>
<protein>
    <submittedName>
        <fullName evidence="3">CAAX protease family protein</fullName>
    </submittedName>
</protein>
<feature type="transmembrane region" description="Helical" evidence="1">
    <location>
        <begin position="7"/>
        <end position="32"/>
    </location>
</feature>
<gene>
    <name evidence="3" type="ORF">BRW62_03380</name>
</gene>
<evidence type="ECO:0000313" key="4">
    <source>
        <dbReference type="Proteomes" id="UP000231057"/>
    </source>
</evidence>
<accession>A0A2D2Q098</accession>
<keyword evidence="3" id="KW-0645">Protease</keyword>
<feature type="transmembrane region" description="Helical" evidence="1">
    <location>
        <begin position="243"/>
        <end position="262"/>
    </location>
</feature>
<feature type="domain" description="CAAX prenyl protease 2/Lysostaphin resistance protein A-like" evidence="2">
    <location>
        <begin position="119"/>
        <end position="213"/>
    </location>
</feature>
<dbReference type="GO" id="GO:0006508">
    <property type="term" value="P:proteolysis"/>
    <property type="evidence" value="ECO:0007669"/>
    <property type="project" value="UniProtKB-KW"/>
</dbReference>
<evidence type="ECO:0000259" key="2">
    <source>
        <dbReference type="Pfam" id="PF02517"/>
    </source>
</evidence>
<feature type="transmembrane region" description="Helical" evidence="1">
    <location>
        <begin position="182"/>
        <end position="199"/>
    </location>
</feature>
<dbReference type="PANTHER" id="PTHR43592:SF20">
    <property type="entry name" value="ALPHA_BETA-HYDROLASES SUPERFAMILY PROTEIN"/>
    <property type="match status" value="1"/>
</dbReference>
<reference evidence="4" key="2">
    <citation type="journal article" date="2022" name="Front. Microbiol.">
        <title>Comparative Genomic Analysis Revealed Distinct Molecular Components and Organization of CO2-Concentrating Mechanism in Thermophilic Cyanobacteria.</title>
        <authorList>
            <person name="Tang J."/>
            <person name="Zhou H."/>
            <person name="Yao D."/>
            <person name="Riaz S."/>
            <person name="You D."/>
            <person name="Klepacz-Smolka A."/>
            <person name="Daroch M."/>
        </authorList>
    </citation>
    <scope>NUCLEOTIDE SEQUENCE [LARGE SCALE GENOMIC DNA]</scope>
    <source>
        <strain evidence="4">PCC 6715</strain>
    </source>
</reference>
<dbReference type="AlphaFoldDB" id="A0A2D2Q098"/>
<organism evidence="3 4">
    <name type="scientific">Parathermosynechococcus lividus PCC 6715</name>
    <dbReference type="NCBI Taxonomy" id="1917166"/>
    <lineage>
        <taxon>Bacteria</taxon>
        <taxon>Bacillati</taxon>
        <taxon>Cyanobacteriota</taxon>
        <taxon>Cyanophyceae</taxon>
        <taxon>Acaryochloridales</taxon>
        <taxon>Thermosynechococcaceae</taxon>
        <taxon>Parathermosynechococcus</taxon>
    </lineage>
</organism>
<feature type="transmembrane region" description="Helical" evidence="1">
    <location>
        <begin position="38"/>
        <end position="57"/>
    </location>
</feature>
<dbReference type="OrthoDB" id="3034706at2"/>
<evidence type="ECO:0000256" key="1">
    <source>
        <dbReference type="SAM" id="Phobius"/>
    </source>
</evidence>
<keyword evidence="3" id="KW-0378">Hydrolase</keyword>
<name>A0A2D2Q098_PARLV</name>
<dbReference type="Pfam" id="PF02517">
    <property type="entry name" value="Rce1-like"/>
    <property type="match status" value="1"/>
</dbReference>
<feature type="transmembrane region" description="Helical" evidence="1">
    <location>
        <begin position="78"/>
        <end position="99"/>
    </location>
</feature>
<proteinExistence type="predicted"/>
<dbReference type="PANTHER" id="PTHR43592">
    <property type="entry name" value="CAAX AMINO TERMINAL PROTEASE"/>
    <property type="match status" value="1"/>
</dbReference>